<dbReference type="eggNOG" id="COG2755">
    <property type="taxonomic scope" value="Bacteria"/>
</dbReference>
<protein>
    <recommendedName>
        <fullName evidence="3">G-D-S-L family lipolytic protein</fullName>
    </recommendedName>
</protein>
<keyword evidence="2" id="KW-1185">Reference proteome</keyword>
<dbReference type="PROSITE" id="PS51257">
    <property type="entry name" value="PROKAR_LIPOPROTEIN"/>
    <property type="match status" value="1"/>
</dbReference>
<dbReference type="AlphaFoldDB" id="A9DJX9"/>
<organism evidence="1 2">
    <name type="scientific">Kordia algicida OT-1</name>
    <dbReference type="NCBI Taxonomy" id="391587"/>
    <lineage>
        <taxon>Bacteria</taxon>
        <taxon>Pseudomonadati</taxon>
        <taxon>Bacteroidota</taxon>
        <taxon>Flavobacteriia</taxon>
        <taxon>Flavobacteriales</taxon>
        <taxon>Flavobacteriaceae</taxon>
        <taxon>Kordia</taxon>
    </lineage>
</organism>
<dbReference type="SUPFAM" id="SSF52266">
    <property type="entry name" value="SGNH hydrolase"/>
    <property type="match status" value="2"/>
</dbReference>
<accession>A9DJX9</accession>
<evidence type="ECO:0000313" key="2">
    <source>
        <dbReference type="Proteomes" id="UP000002945"/>
    </source>
</evidence>
<dbReference type="STRING" id="391587.KAOT1_13382"/>
<evidence type="ECO:0008006" key="3">
    <source>
        <dbReference type="Google" id="ProtNLM"/>
    </source>
</evidence>
<dbReference type="RefSeq" id="WP_007095225.1">
    <property type="nucleotide sequence ID" value="NZ_CP142125.1"/>
</dbReference>
<dbReference type="Gene3D" id="3.40.50.1110">
    <property type="entry name" value="SGNH hydrolase"/>
    <property type="match status" value="2"/>
</dbReference>
<dbReference type="OrthoDB" id="9764164at2"/>
<dbReference type="HOGENOM" id="CLU_045521_0_0_10"/>
<dbReference type="Proteomes" id="UP000002945">
    <property type="component" value="Unassembled WGS sequence"/>
</dbReference>
<evidence type="ECO:0000313" key="1">
    <source>
        <dbReference type="EMBL" id="EDP98212.1"/>
    </source>
</evidence>
<dbReference type="GO" id="GO:0016788">
    <property type="term" value="F:hydrolase activity, acting on ester bonds"/>
    <property type="evidence" value="ECO:0007669"/>
    <property type="project" value="UniProtKB-ARBA"/>
</dbReference>
<dbReference type="EMBL" id="ABIB01000001">
    <property type="protein sequence ID" value="EDP98212.1"/>
    <property type="molecule type" value="Genomic_DNA"/>
</dbReference>
<dbReference type="InterPro" id="IPR036514">
    <property type="entry name" value="SGNH_hydro_sf"/>
</dbReference>
<sequence>MKNNIKYLAVLALGLFACEPEFDNPIEENGTYTSGSADFSTYVAVGNSLTAGFMDGTVFRSGQQNSFPNIMAEKFAFAGGGTFTQPSYEDDVNDAGGFLLGGNPLPGFDTRLVIDASQGGPENLNVASTVEVSNLQATAYNNMGVPGAKSFHLGAPGYGNIANLAVGAANPYFVRHATSPNVTVIEDATSLNPTFFTLWIGNNDILSFATSGGTGVDQTGNPNVLSYGFNDITDPGVFAFTYQGLVDALTANGAKGVVATLPDVTSIPYFTTVPYNPIPMDAQTAAFANGAYAQYNGGLQLAAANGLITAAEVAQRTIQFSAGQNAVVIVDEDLTPLTALGIPSYRMATVDDLLILPSSAFIGTLADPTNPASVNGVGVPLADNWVLTATEVQMVRTARTAYNNAIVSIAAANDLAVADMAVKLEELVSGLRTTDGQIYTNNYFDGSSNAISTTVFSLDGVHPNARGYAIVADEFIRVINEKYGADVPRVTAGYYPGVTVVPTN</sequence>
<reference evidence="1 2" key="1">
    <citation type="journal article" date="2011" name="J. Bacteriol.">
        <title>Genome sequence of the algicidal bacterium Kordia algicida OT-1.</title>
        <authorList>
            <person name="Lee H.S."/>
            <person name="Kang S.G."/>
            <person name="Kwon K.K."/>
            <person name="Lee J.H."/>
            <person name="Kim S.J."/>
        </authorList>
    </citation>
    <scope>NUCLEOTIDE SEQUENCE [LARGE SCALE GENOMIC DNA]</scope>
    <source>
        <strain evidence="1 2">OT-1</strain>
    </source>
</reference>
<comment type="caution">
    <text evidence="1">The sequence shown here is derived from an EMBL/GenBank/DDBJ whole genome shotgun (WGS) entry which is preliminary data.</text>
</comment>
<proteinExistence type="predicted"/>
<gene>
    <name evidence="1" type="ORF">KAOT1_13382</name>
</gene>
<name>A9DJX9_9FLAO</name>